<dbReference type="RefSeq" id="WP_123045915.1">
    <property type="nucleotide sequence ID" value="NZ_RDSR01000012.1"/>
</dbReference>
<keyword evidence="1" id="KW-0472">Membrane</keyword>
<evidence type="ECO:0000313" key="4">
    <source>
        <dbReference type="Proteomes" id="UP000279859"/>
    </source>
</evidence>
<keyword evidence="4" id="KW-1185">Reference proteome</keyword>
<comment type="caution">
    <text evidence="3">The sequence shown here is derived from an EMBL/GenBank/DDBJ whole genome shotgun (WGS) entry which is preliminary data.</text>
</comment>
<organism evidence="3 4">
    <name type="scientific">Cryobacterium tepidiphilum</name>
    <dbReference type="NCBI Taxonomy" id="2486026"/>
    <lineage>
        <taxon>Bacteria</taxon>
        <taxon>Bacillati</taxon>
        <taxon>Actinomycetota</taxon>
        <taxon>Actinomycetes</taxon>
        <taxon>Micrococcales</taxon>
        <taxon>Microbacteriaceae</taxon>
        <taxon>Cryobacterium</taxon>
    </lineage>
</organism>
<keyword evidence="1" id="KW-0812">Transmembrane</keyword>
<dbReference type="EMBL" id="RDSR01000012">
    <property type="protein sequence ID" value="RNE62292.1"/>
    <property type="molecule type" value="Genomic_DNA"/>
</dbReference>
<feature type="signal peptide" evidence="2">
    <location>
        <begin position="1"/>
        <end position="27"/>
    </location>
</feature>
<evidence type="ECO:0000313" key="3">
    <source>
        <dbReference type="EMBL" id="RNE62292.1"/>
    </source>
</evidence>
<reference evidence="3 4" key="1">
    <citation type="submission" date="2018-11" db="EMBL/GenBank/DDBJ databases">
        <title>Cryobacterium sp. nov., isolated from rhizosphere soil of lettuce.</title>
        <authorList>
            <person name="Wang Y."/>
        </authorList>
    </citation>
    <scope>NUCLEOTIDE SEQUENCE [LARGE SCALE GENOMIC DNA]</scope>
    <source>
        <strain evidence="3 4">NEAU-85</strain>
    </source>
</reference>
<gene>
    <name evidence="3" type="ORF">EEJ31_08695</name>
</gene>
<evidence type="ECO:0008006" key="5">
    <source>
        <dbReference type="Google" id="ProtNLM"/>
    </source>
</evidence>
<feature type="chain" id="PRO_5018287186" description="CHRD domain-containing protein" evidence="2">
    <location>
        <begin position="28"/>
        <end position="260"/>
    </location>
</feature>
<feature type="transmembrane region" description="Helical" evidence="1">
    <location>
        <begin position="230"/>
        <end position="249"/>
    </location>
</feature>
<accession>A0A3M8LBY6</accession>
<name>A0A3M8LBY6_9MICO</name>
<dbReference type="AlphaFoldDB" id="A0A3M8LBY6"/>
<protein>
    <recommendedName>
        <fullName evidence="5">CHRD domain-containing protein</fullName>
    </recommendedName>
</protein>
<dbReference type="Proteomes" id="UP000279859">
    <property type="component" value="Unassembled WGS sequence"/>
</dbReference>
<keyword evidence="2" id="KW-0732">Signal</keyword>
<sequence length="260" mass="25973">MNKKATLLLVPAVALGMSAFAAAPAFAADGDSTTYQTELGALNGSNASGTAMVTLTGDEAHVHMEVSGLAETFNDGPYPHVQHIHIGEQGTCPTPDADKNGDGIVDTVEGHPSYGMIGTTLSSSGDTSPAAGTDLKVAQMGGSYTYDRTFTLNADTAASLKAGTASVVVHGLDPATLSKEAQDAKSNLVPELPLAATAPALCGTLTASQMDMPNGAPLTGGGSTSNGPDMGLLALGGGLFLTAGGIVVARRRSLAVSNSK</sequence>
<keyword evidence="1" id="KW-1133">Transmembrane helix</keyword>
<proteinExistence type="predicted"/>
<evidence type="ECO:0000256" key="2">
    <source>
        <dbReference type="SAM" id="SignalP"/>
    </source>
</evidence>
<evidence type="ECO:0000256" key="1">
    <source>
        <dbReference type="SAM" id="Phobius"/>
    </source>
</evidence>
<dbReference type="OrthoDB" id="2991218at2"/>